<dbReference type="AlphaFoldDB" id="A0AAW1CM21"/>
<accession>A0AAW1CM21</accession>
<reference evidence="3 4" key="1">
    <citation type="submission" date="2022-12" db="EMBL/GenBank/DDBJ databases">
        <title>Chromosome-level genome assembly of true bugs.</title>
        <authorList>
            <person name="Ma L."/>
            <person name="Li H."/>
        </authorList>
    </citation>
    <scope>NUCLEOTIDE SEQUENCE [LARGE SCALE GENOMIC DNA]</scope>
    <source>
        <strain evidence="3">Lab_2022b</strain>
    </source>
</reference>
<dbReference type="Gene3D" id="2.30.30.140">
    <property type="match status" value="2"/>
</dbReference>
<evidence type="ECO:0000313" key="3">
    <source>
        <dbReference type="EMBL" id="KAK9499372.1"/>
    </source>
</evidence>
<dbReference type="PANTHER" id="PTHR22948:SF76">
    <property type="entry name" value="FI20010P1-RELATED"/>
    <property type="match status" value="1"/>
</dbReference>
<dbReference type="SUPFAM" id="SSF63748">
    <property type="entry name" value="Tudor/PWWP/MBT"/>
    <property type="match status" value="2"/>
</dbReference>
<feature type="region of interest" description="Disordered" evidence="1">
    <location>
        <begin position="280"/>
        <end position="300"/>
    </location>
</feature>
<dbReference type="SMART" id="SM00333">
    <property type="entry name" value="TUDOR"/>
    <property type="match status" value="2"/>
</dbReference>
<evidence type="ECO:0000259" key="2">
    <source>
        <dbReference type="PROSITE" id="PS50304"/>
    </source>
</evidence>
<protein>
    <recommendedName>
        <fullName evidence="2">Tudor domain-containing protein</fullName>
    </recommendedName>
</protein>
<evidence type="ECO:0000313" key="4">
    <source>
        <dbReference type="Proteomes" id="UP001461498"/>
    </source>
</evidence>
<dbReference type="InterPro" id="IPR002999">
    <property type="entry name" value="Tudor"/>
</dbReference>
<dbReference type="GO" id="GO:0005737">
    <property type="term" value="C:cytoplasm"/>
    <property type="evidence" value="ECO:0007669"/>
    <property type="project" value="UniProtKB-ARBA"/>
</dbReference>
<organism evidence="3 4">
    <name type="scientific">Rhynocoris fuscipes</name>
    <dbReference type="NCBI Taxonomy" id="488301"/>
    <lineage>
        <taxon>Eukaryota</taxon>
        <taxon>Metazoa</taxon>
        <taxon>Ecdysozoa</taxon>
        <taxon>Arthropoda</taxon>
        <taxon>Hexapoda</taxon>
        <taxon>Insecta</taxon>
        <taxon>Pterygota</taxon>
        <taxon>Neoptera</taxon>
        <taxon>Paraneoptera</taxon>
        <taxon>Hemiptera</taxon>
        <taxon>Heteroptera</taxon>
        <taxon>Panheteroptera</taxon>
        <taxon>Cimicomorpha</taxon>
        <taxon>Reduviidae</taxon>
        <taxon>Harpactorinae</taxon>
        <taxon>Harpactorini</taxon>
        <taxon>Rhynocoris</taxon>
    </lineage>
</organism>
<keyword evidence="4" id="KW-1185">Reference proteome</keyword>
<dbReference type="Pfam" id="PF00567">
    <property type="entry name" value="TUDOR"/>
    <property type="match status" value="2"/>
</dbReference>
<comment type="caution">
    <text evidence="3">The sequence shown here is derived from an EMBL/GenBank/DDBJ whole genome shotgun (WGS) entry which is preliminary data.</text>
</comment>
<sequence length="720" mass="84182">MQLSLIRNKIISYKPELIDDFEKMINEYEMINPFVVNPSEHGFYTFANGYSPWKLMLKKNSENEFESIKTTILYELSKNGVSKCKRSPENGTVVLALDKGNIYRAYILEIINRIYYRIMNIDTGDITTVTIDSLNDLPKSLAIFPPQVIQCTLLKDRFYEKYWNDHFSKMFKTIMKTMKYTVTILEQVTINPPCFEIHLTGIRNGKDINITPNWLYKIFFRNIDTCAGEFDLLDYDLYELEENRRKQLNGEVNLDENYVDDSEFIRNAFESFSRKYLNEGNTSRRQQEVDDGNDDTTSDDEYKENIAFLKAVFRENLKDVNSCKVQTSPTPKEDGYLPDLDDDFSKVPLLETDFSGDDEKMWRFQIKEEIDESESLIVQENDKDLSNLNGQDDSNVIHVTSEEKNCRLQISPNIEEKDLHLEDNIRECKDEENIWRFNEEEPIINVSSSEIDAEENMSDLCYEYGNDIALLEADIGEECDDEVKTCKFQLKDGFCWKEFCPREHINPGPAYIGSTWTYSYFDGEYPLPEEKEIIFVKPKMIVSGHIFFGHLINHIKWNQPDLKLLEIRMNTKEEYIRFEHFLYSPTIGELCLAYGKSKRWYRARIVEADDIEVQVLSVDYGYGEKVSLKNIRKMKNEYLFLPPQAIRCELYGIKAIDDKEIEAKQYFRDVALNETLKAVVRESYLQDSFIEISLICPNGLAILANLIAKGYYTKAESTEE</sequence>
<dbReference type="InterPro" id="IPR035437">
    <property type="entry name" value="SNase_OB-fold_sf"/>
</dbReference>
<dbReference type="Proteomes" id="UP001461498">
    <property type="component" value="Unassembled WGS sequence"/>
</dbReference>
<dbReference type="PANTHER" id="PTHR22948">
    <property type="entry name" value="TUDOR DOMAIN CONTAINING PROTEIN"/>
    <property type="match status" value="1"/>
</dbReference>
<gene>
    <name evidence="3" type="ORF">O3M35_002420</name>
</gene>
<feature type="domain" description="Tudor" evidence="2">
    <location>
        <begin position="584"/>
        <end position="641"/>
    </location>
</feature>
<dbReference type="Gene3D" id="2.40.50.90">
    <property type="match status" value="1"/>
</dbReference>
<proteinExistence type="predicted"/>
<dbReference type="InterPro" id="IPR050621">
    <property type="entry name" value="Tudor_domain_containing"/>
</dbReference>
<evidence type="ECO:0000256" key="1">
    <source>
        <dbReference type="SAM" id="MobiDB-lite"/>
    </source>
</evidence>
<dbReference type="EMBL" id="JAPXFL010000011">
    <property type="protein sequence ID" value="KAK9499372.1"/>
    <property type="molecule type" value="Genomic_DNA"/>
</dbReference>
<dbReference type="PROSITE" id="PS50304">
    <property type="entry name" value="TUDOR"/>
    <property type="match status" value="1"/>
</dbReference>
<feature type="compositionally biased region" description="Acidic residues" evidence="1">
    <location>
        <begin position="289"/>
        <end position="300"/>
    </location>
</feature>
<name>A0AAW1CM21_9HEMI</name>